<dbReference type="EMBL" id="CM045765">
    <property type="protein sequence ID" value="KAI8001658.1"/>
    <property type="molecule type" value="Genomic_DNA"/>
</dbReference>
<evidence type="ECO:0000313" key="2">
    <source>
        <dbReference type="Proteomes" id="UP001060215"/>
    </source>
</evidence>
<evidence type="ECO:0000313" key="1">
    <source>
        <dbReference type="EMBL" id="KAI8001658.1"/>
    </source>
</evidence>
<accession>A0ACC0GM45</accession>
<protein>
    <submittedName>
        <fullName evidence="1">Uncharacterized protein</fullName>
    </submittedName>
</protein>
<proteinExistence type="predicted"/>
<gene>
    <name evidence="1" type="ORF">LOK49_LG09G01983</name>
</gene>
<keyword evidence="2" id="KW-1185">Reference proteome</keyword>
<organism evidence="1 2">
    <name type="scientific">Camellia lanceoleosa</name>
    <dbReference type="NCBI Taxonomy" id="1840588"/>
    <lineage>
        <taxon>Eukaryota</taxon>
        <taxon>Viridiplantae</taxon>
        <taxon>Streptophyta</taxon>
        <taxon>Embryophyta</taxon>
        <taxon>Tracheophyta</taxon>
        <taxon>Spermatophyta</taxon>
        <taxon>Magnoliopsida</taxon>
        <taxon>eudicotyledons</taxon>
        <taxon>Gunneridae</taxon>
        <taxon>Pentapetalae</taxon>
        <taxon>asterids</taxon>
        <taxon>Ericales</taxon>
        <taxon>Theaceae</taxon>
        <taxon>Camellia</taxon>
    </lineage>
</organism>
<reference evidence="1 2" key="1">
    <citation type="journal article" date="2022" name="Plant J.">
        <title>Chromosome-level genome of Camellia lanceoleosa provides a valuable resource for understanding genome evolution and self-incompatibility.</title>
        <authorList>
            <person name="Gong W."/>
            <person name="Xiao S."/>
            <person name="Wang L."/>
            <person name="Liao Z."/>
            <person name="Chang Y."/>
            <person name="Mo W."/>
            <person name="Hu G."/>
            <person name="Li W."/>
            <person name="Zhao G."/>
            <person name="Zhu H."/>
            <person name="Hu X."/>
            <person name="Ji K."/>
            <person name="Xiang X."/>
            <person name="Song Q."/>
            <person name="Yuan D."/>
            <person name="Jin S."/>
            <person name="Zhang L."/>
        </authorList>
    </citation>
    <scope>NUCLEOTIDE SEQUENCE [LARGE SCALE GENOMIC DNA]</scope>
    <source>
        <strain evidence="1">SQ_2022a</strain>
    </source>
</reference>
<dbReference type="Proteomes" id="UP001060215">
    <property type="component" value="Chromosome 8"/>
</dbReference>
<sequence>MASNVWALLTGRSGSKPSPKRFIFSLTEEFVSAPWYHFPKSSRYIVIISLCRKTRVSTDCERVLFSLFFNDRRTGLELWGRGSQEQSHHQRSGWTSLTLFSVVHSATMALVLNAALI</sequence>
<name>A0ACC0GM45_9ERIC</name>
<comment type="caution">
    <text evidence="1">The sequence shown here is derived from an EMBL/GenBank/DDBJ whole genome shotgun (WGS) entry which is preliminary data.</text>
</comment>